<organism evidence="1 2">
    <name type="scientific">Beijerinckia indica subsp. indica (strain ATCC 9039 / DSM 1715 / NCIMB 8712)</name>
    <dbReference type="NCBI Taxonomy" id="395963"/>
    <lineage>
        <taxon>Bacteria</taxon>
        <taxon>Pseudomonadati</taxon>
        <taxon>Pseudomonadota</taxon>
        <taxon>Alphaproteobacteria</taxon>
        <taxon>Hyphomicrobiales</taxon>
        <taxon>Beijerinckiaceae</taxon>
        <taxon>Beijerinckia</taxon>
    </lineage>
</organism>
<reference evidence="2" key="1">
    <citation type="submission" date="2008-03" db="EMBL/GenBank/DDBJ databases">
        <title>Complete sequence of chromosome of Beijerinckia indica subsp. indica ATCC 9039.</title>
        <authorList>
            <consortium name="US DOE Joint Genome Institute"/>
            <person name="Copeland A."/>
            <person name="Lucas S."/>
            <person name="Lapidus A."/>
            <person name="Glavina del Rio T."/>
            <person name="Dalin E."/>
            <person name="Tice H."/>
            <person name="Bruce D."/>
            <person name="Goodwin L."/>
            <person name="Pitluck S."/>
            <person name="LaButti K."/>
            <person name="Schmutz J."/>
            <person name="Larimer F."/>
            <person name="Land M."/>
            <person name="Hauser L."/>
            <person name="Kyrpides N."/>
            <person name="Mikhailova N."/>
            <person name="Dunfield P.F."/>
            <person name="Dedysh S.N."/>
            <person name="Liesack W."/>
            <person name="Saw J.H."/>
            <person name="Alam M."/>
            <person name="Chen Y."/>
            <person name="Murrell J.C."/>
            <person name="Richardson P."/>
        </authorList>
    </citation>
    <scope>NUCLEOTIDE SEQUENCE [LARGE SCALE GENOMIC DNA]</scope>
    <source>
        <strain evidence="2">ATCC 9039 / DSM 1715 / NCIMB 8712</strain>
    </source>
</reference>
<evidence type="ECO:0008006" key="3">
    <source>
        <dbReference type="Google" id="ProtNLM"/>
    </source>
</evidence>
<evidence type="ECO:0000313" key="1">
    <source>
        <dbReference type="EMBL" id="ACB96227.1"/>
    </source>
</evidence>
<dbReference type="InterPro" id="IPR021451">
    <property type="entry name" value="DUF3102"/>
</dbReference>
<dbReference type="eggNOG" id="ENOG5033B0X">
    <property type="taxonomic scope" value="Bacteria"/>
</dbReference>
<dbReference type="Pfam" id="PF11300">
    <property type="entry name" value="DUF3102"/>
    <property type="match status" value="1"/>
</dbReference>
<keyword evidence="2" id="KW-1185">Reference proteome</keyword>
<evidence type="ECO:0000313" key="2">
    <source>
        <dbReference type="Proteomes" id="UP000001695"/>
    </source>
</evidence>
<dbReference type="HOGENOM" id="CLU_1021812_0_0_5"/>
<gene>
    <name evidence="1" type="ordered locus">Bind_2647</name>
</gene>
<reference evidence="1 2" key="2">
    <citation type="journal article" date="2010" name="J. Bacteriol.">
        <title>Complete genome sequence of Beijerinckia indica subsp. indica.</title>
        <authorList>
            <person name="Tamas I."/>
            <person name="Dedysh S.N."/>
            <person name="Liesack W."/>
            <person name="Stott M.B."/>
            <person name="Alam M."/>
            <person name="Murrell J.C."/>
            <person name="Dunfield P.F."/>
        </authorList>
    </citation>
    <scope>NUCLEOTIDE SEQUENCE [LARGE SCALE GENOMIC DNA]</scope>
    <source>
        <strain evidence="2">ATCC 9039 / DSM 1715 / NCIMB 8712</strain>
    </source>
</reference>
<name>B2IJA9_BEII9</name>
<proteinExistence type="predicted"/>
<accession>B2IJA9</accession>
<dbReference type="OrthoDB" id="8157778at2"/>
<dbReference type="RefSeq" id="WP_012385578.1">
    <property type="nucleotide sequence ID" value="NC_010581.1"/>
</dbReference>
<dbReference type="EMBL" id="CP001016">
    <property type="protein sequence ID" value="ACB96227.1"/>
    <property type="molecule type" value="Genomic_DNA"/>
</dbReference>
<dbReference type="KEGG" id="bid:Bind_2647"/>
<dbReference type="STRING" id="395963.Bind_2647"/>
<protein>
    <recommendedName>
        <fullName evidence="3">DUF3102 domain-containing protein</fullName>
    </recommendedName>
</protein>
<dbReference type="Proteomes" id="UP000001695">
    <property type="component" value="Chromosome"/>
</dbReference>
<sequence length="272" mass="30410">MLGVKNHNVVNYSKDIQPFNYNEVELSVANFLQGQADRLRRYIGKSFIQIGRDLIGAKRYLSHGAFIHWVESEVGIPARTAQGYMKIALWAEGKSANVALLPPSLLYILSAQTTPQEIVNNVLAIVESGKTVSVSAVRQQLRALRTSPEKQEDGSLLLSPSASSAYVDYSEQNIPTNSVSAASHDDDLVEVIEILSRCLSLHEYERVRTIMTSQHLLRDTNLAERILKAFERLACAELTHRNQFHNVIPHDSQHSLECDLMLLNHTTSSPHV</sequence>
<dbReference type="AlphaFoldDB" id="B2IJA9"/>